<dbReference type="AlphaFoldDB" id="A0A239A756"/>
<feature type="region of interest" description="Disordered" evidence="1">
    <location>
        <begin position="41"/>
        <end position="63"/>
    </location>
</feature>
<gene>
    <name evidence="2" type="ORF">SAMN06265355_108241</name>
</gene>
<dbReference type="Proteomes" id="UP000198420">
    <property type="component" value="Unassembled WGS sequence"/>
</dbReference>
<dbReference type="EMBL" id="FZNP01000008">
    <property type="protein sequence ID" value="SNR91506.1"/>
    <property type="molecule type" value="Genomic_DNA"/>
</dbReference>
<reference evidence="3" key="1">
    <citation type="submission" date="2017-06" db="EMBL/GenBank/DDBJ databases">
        <authorList>
            <person name="Varghese N."/>
            <person name="Submissions S."/>
        </authorList>
    </citation>
    <scope>NUCLEOTIDE SEQUENCE [LARGE SCALE GENOMIC DNA]</scope>
    <source>
        <strain evidence="3">DSM 44485</strain>
    </source>
</reference>
<organism evidence="2 3">
    <name type="scientific">Actinomadura mexicana</name>
    <dbReference type="NCBI Taxonomy" id="134959"/>
    <lineage>
        <taxon>Bacteria</taxon>
        <taxon>Bacillati</taxon>
        <taxon>Actinomycetota</taxon>
        <taxon>Actinomycetes</taxon>
        <taxon>Streptosporangiales</taxon>
        <taxon>Thermomonosporaceae</taxon>
        <taxon>Actinomadura</taxon>
    </lineage>
</organism>
<proteinExistence type="predicted"/>
<protein>
    <submittedName>
        <fullName evidence="2">Uncharacterized protein</fullName>
    </submittedName>
</protein>
<evidence type="ECO:0000313" key="3">
    <source>
        <dbReference type="Proteomes" id="UP000198420"/>
    </source>
</evidence>
<keyword evidence="3" id="KW-1185">Reference proteome</keyword>
<evidence type="ECO:0000256" key="1">
    <source>
        <dbReference type="SAM" id="MobiDB-lite"/>
    </source>
</evidence>
<name>A0A239A756_9ACTN</name>
<accession>A0A239A756</accession>
<evidence type="ECO:0000313" key="2">
    <source>
        <dbReference type="EMBL" id="SNR91506.1"/>
    </source>
</evidence>
<sequence length="63" mass="6141">MDAAVWTVAAAASLLSTAVLSAGGYAVLAWASCAGARAVTVGQARRRAPGTSPESAGRGIGRP</sequence>
<dbReference type="RefSeq" id="WP_089313670.1">
    <property type="nucleotide sequence ID" value="NZ_FZNP01000008.1"/>
</dbReference>